<proteinExistence type="predicted"/>
<keyword evidence="2" id="KW-1003">Cell membrane</keyword>
<evidence type="ECO:0000256" key="6">
    <source>
        <dbReference type="ARBA" id="ARBA00023136"/>
    </source>
</evidence>
<dbReference type="InterPro" id="IPR035952">
    <property type="entry name" value="Rhomboid-like_sf"/>
</dbReference>
<dbReference type="Gene3D" id="1.20.1540.10">
    <property type="entry name" value="Rhomboid-like"/>
    <property type="match status" value="1"/>
</dbReference>
<dbReference type="PANTHER" id="PTHR43066:SF26">
    <property type="entry name" value="RHOMBOID PROTEASE GLPG"/>
    <property type="match status" value="1"/>
</dbReference>
<dbReference type="Proteomes" id="UP000243106">
    <property type="component" value="Unassembled WGS sequence"/>
</dbReference>
<dbReference type="EMBL" id="FOXV01000002">
    <property type="protein sequence ID" value="SFQ17723.1"/>
    <property type="molecule type" value="Genomic_DNA"/>
</dbReference>
<keyword evidence="5 7" id="KW-1133">Transmembrane helix</keyword>
<evidence type="ECO:0000256" key="4">
    <source>
        <dbReference type="ARBA" id="ARBA00022692"/>
    </source>
</evidence>
<dbReference type="AlphaFoldDB" id="A0A1I5WDA1"/>
<feature type="transmembrane region" description="Helical" evidence="7">
    <location>
        <begin position="115"/>
        <end position="133"/>
    </location>
</feature>
<protein>
    <submittedName>
        <fullName evidence="9">Rhomboid family protein</fullName>
    </submittedName>
</protein>
<accession>A0A1I5WDA1</accession>
<dbReference type="InterPro" id="IPR022764">
    <property type="entry name" value="Peptidase_S54_rhomboid_dom"/>
</dbReference>
<evidence type="ECO:0000256" key="3">
    <source>
        <dbReference type="ARBA" id="ARBA00022519"/>
    </source>
</evidence>
<feature type="transmembrane region" description="Helical" evidence="7">
    <location>
        <begin position="84"/>
        <end position="103"/>
    </location>
</feature>
<dbReference type="GO" id="GO:0016020">
    <property type="term" value="C:membrane"/>
    <property type="evidence" value="ECO:0007669"/>
    <property type="project" value="UniProtKB-SubCell"/>
</dbReference>
<gene>
    <name evidence="9" type="ORF">SAMN05421853_102274</name>
</gene>
<evidence type="ECO:0000256" key="7">
    <source>
        <dbReference type="SAM" id="Phobius"/>
    </source>
</evidence>
<dbReference type="STRING" id="93684.SAMN05421853_102274"/>
<sequence>MHSDHNESPFNAIPPVTTALVLLMAGIEIAFSLGARGILGGPGAVGWRIGGIETYGYLGEITYWMAESGRWPAEHLLRFLSYPFVHGSFTMGLFACVMLLALGKIVGEAMGPVRMLAVFVASSVLGALVYGLIVPNVPLYGAFPAIYGLIGAFTYLLWTKLGEMGEAQIRAFTLIGVLLGLQLVFGLLFGGGPYWIAEIAGFVVGFAATIVLVPGGFARLVERLRER</sequence>
<feature type="domain" description="Peptidase S54 rhomboid" evidence="8">
    <location>
        <begin position="74"/>
        <end position="213"/>
    </location>
</feature>
<dbReference type="RefSeq" id="WP_093009537.1">
    <property type="nucleotide sequence ID" value="NZ_FOXV01000002.1"/>
</dbReference>
<evidence type="ECO:0000259" key="8">
    <source>
        <dbReference type="Pfam" id="PF01694"/>
    </source>
</evidence>
<feature type="transmembrane region" description="Helical" evidence="7">
    <location>
        <begin position="171"/>
        <end position="189"/>
    </location>
</feature>
<dbReference type="GO" id="GO:0004252">
    <property type="term" value="F:serine-type endopeptidase activity"/>
    <property type="evidence" value="ECO:0007669"/>
    <property type="project" value="InterPro"/>
</dbReference>
<evidence type="ECO:0000313" key="10">
    <source>
        <dbReference type="Proteomes" id="UP000243106"/>
    </source>
</evidence>
<feature type="transmembrane region" description="Helical" evidence="7">
    <location>
        <begin position="139"/>
        <end position="159"/>
    </location>
</feature>
<comment type="subcellular location">
    <subcellularLocation>
        <location evidence="1">Membrane</location>
        <topology evidence="1">Multi-pass membrane protein</topology>
    </subcellularLocation>
</comment>
<evidence type="ECO:0000256" key="2">
    <source>
        <dbReference type="ARBA" id="ARBA00022475"/>
    </source>
</evidence>
<dbReference type="Pfam" id="PF01694">
    <property type="entry name" value="Rhomboid"/>
    <property type="match status" value="1"/>
</dbReference>
<keyword evidence="10" id="KW-1185">Reference proteome</keyword>
<dbReference type="SUPFAM" id="SSF144091">
    <property type="entry name" value="Rhomboid-like"/>
    <property type="match status" value="1"/>
</dbReference>
<dbReference type="PANTHER" id="PTHR43066">
    <property type="entry name" value="RHOMBOID-RELATED PROTEIN"/>
    <property type="match status" value="1"/>
</dbReference>
<organism evidence="9 10">
    <name type="scientific">Roseivivax halotolerans</name>
    <dbReference type="NCBI Taxonomy" id="93684"/>
    <lineage>
        <taxon>Bacteria</taxon>
        <taxon>Pseudomonadati</taxon>
        <taxon>Pseudomonadota</taxon>
        <taxon>Alphaproteobacteria</taxon>
        <taxon>Rhodobacterales</taxon>
        <taxon>Roseobacteraceae</taxon>
        <taxon>Roseivivax</taxon>
    </lineage>
</organism>
<feature type="transmembrane region" description="Helical" evidence="7">
    <location>
        <begin position="45"/>
        <end position="64"/>
    </location>
</feature>
<keyword evidence="3" id="KW-0997">Cell inner membrane</keyword>
<feature type="transmembrane region" description="Helical" evidence="7">
    <location>
        <begin position="195"/>
        <end position="221"/>
    </location>
</feature>
<name>A0A1I5WDA1_9RHOB</name>
<evidence type="ECO:0000256" key="5">
    <source>
        <dbReference type="ARBA" id="ARBA00022989"/>
    </source>
</evidence>
<keyword evidence="4 7" id="KW-0812">Transmembrane</keyword>
<evidence type="ECO:0000256" key="1">
    <source>
        <dbReference type="ARBA" id="ARBA00004141"/>
    </source>
</evidence>
<evidence type="ECO:0000313" key="9">
    <source>
        <dbReference type="EMBL" id="SFQ17723.1"/>
    </source>
</evidence>
<keyword evidence="6 7" id="KW-0472">Membrane</keyword>
<feature type="transmembrane region" description="Helical" evidence="7">
    <location>
        <begin position="12"/>
        <end position="33"/>
    </location>
</feature>
<reference evidence="10" key="1">
    <citation type="submission" date="2016-10" db="EMBL/GenBank/DDBJ databases">
        <authorList>
            <person name="Varghese N."/>
            <person name="Submissions S."/>
        </authorList>
    </citation>
    <scope>NUCLEOTIDE SEQUENCE [LARGE SCALE GENOMIC DNA]</scope>
    <source>
        <strain evidence="10">JCM 10271</strain>
    </source>
</reference>